<accession>A0A0S2IW98</accession>
<keyword evidence="1" id="KW-0472">Membrane</keyword>
<feature type="transmembrane region" description="Helical" evidence="1">
    <location>
        <begin position="34"/>
        <end position="52"/>
    </location>
</feature>
<gene>
    <name evidence="2" type="ORF">LBBP_03752</name>
</gene>
<proteinExistence type="predicted"/>
<dbReference type="Proteomes" id="UP000058857">
    <property type="component" value="Chromosome 1"/>
</dbReference>
<sequence length="210" mass="24244">MLCQPLFRIDICFDSGIFTEAMNLWAEKISRRKLFGFGVGGLLSIGVGTFFFRRSKNQSLPKTLFFSVSEIEFLSAYSQTLLPQEPGFPDLEKAEVIRRLDEEFFFVDPNISDDFRSLIFILEYLPLVKGYRSRFSRLSEEDRKNFLLSQETTESDTIRAALANLKLPVYLVYYGHESSFKAISYDGPFGNPPERLSESRIYYKKILGES</sequence>
<keyword evidence="1" id="KW-1133">Transmembrane helix</keyword>
<protein>
    <recommendedName>
        <fullName evidence="4">Gluconate 2-dehydrogenase subunit 3 family protein</fullName>
    </recommendedName>
</protein>
<reference evidence="2 3" key="1">
    <citation type="journal article" date="2015" name="PLoS Negl. Trop. Dis.">
        <title>Distribution of Plasmids in Distinct Leptospira Pathogenic Species.</title>
        <authorList>
            <person name="Wang Y."/>
            <person name="Zhuang X."/>
            <person name="Zhong Y."/>
            <person name="Zhang C."/>
            <person name="Zhang Y."/>
            <person name="Zeng L."/>
            <person name="Zhu Y."/>
            <person name="He P."/>
            <person name="Dong K."/>
            <person name="Pal U."/>
            <person name="Guo X."/>
            <person name="Qin J."/>
        </authorList>
    </citation>
    <scope>NUCLEOTIDE SEQUENCE [LARGE SCALE GENOMIC DNA]</scope>
    <source>
        <strain evidence="2 3">56604</strain>
    </source>
</reference>
<evidence type="ECO:0000256" key="1">
    <source>
        <dbReference type="SAM" id="Phobius"/>
    </source>
</evidence>
<keyword evidence="1" id="KW-0812">Transmembrane</keyword>
<dbReference type="EMBL" id="CP012029">
    <property type="protein sequence ID" value="ALO27921.1"/>
    <property type="molecule type" value="Genomic_DNA"/>
</dbReference>
<dbReference type="PATRIC" id="fig|280505.15.peg.3654"/>
<evidence type="ECO:0000313" key="2">
    <source>
        <dbReference type="EMBL" id="ALO27921.1"/>
    </source>
</evidence>
<dbReference type="AlphaFoldDB" id="A0A0S2IW98"/>
<organism evidence="2">
    <name type="scientific">Leptospira borgpetersenii serovar Ballum</name>
    <dbReference type="NCBI Taxonomy" id="280505"/>
    <lineage>
        <taxon>Bacteria</taxon>
        <taxon>Pseudomonadati</taxon>
        <taxon>Spirochaetota</taxon>
        <taxon>Spirochaetia</taxon>
        <taxon>Leptospirales</taxon>
        <taxon>Leptospiraceae</taxon>
        <taxon>Leptospira</taxon>
    </lineage>
</organism>
<evidence type="ECO:0008006" key="4">
    <source>
        <dbReference type="Google" id="ProtNLM"/>
    </source>
</evidence>
<evidence type="ECO:0000313" key="3">
    <source>
        <dbReference type="Proteomes" id="UP000058857"/>
    </source>
</evidence>
<name>A0A0S2IW98_LEPBO</name>